<name>A0A0G3GYR1_9CORY</name>
<dbReference type="RefSeq" id="WP_047262348.1">
    <property type="nucleotide sequence ID" value="NZ_CP011542.1"/>
</dbReference>
<organism evidence="1 2">
    <name type="scientific">Corynebacterium mustelae</name>
    <dbReference type="NCBI Taxonomy" id="571915"/>
    <lineage>
        <taxon>Bacteria</taxon>
        <taxon>Bacillati</taxon>
        <taxon>Actinomycetota</taxon>
        <taxon>Actinomycetes</taxon>
        <taxon>Mycobacteriales</taxon>
        <taxon>Corynebacteriaceae</taxon>
        <taxon>Corynebacterium</taxon>
    </lineage>
</organism>
<protein>
    <submittedName>
        <fullName evidence="1">Uncharacterized protein</fullName>
    </submittedName>
</protein>
<reference evidence="2" key="2">
    <citation type="submission" date="2015-05" db="EMBL/GenBank/DDBJ databases">
        <title>Complete genome sequence of Corynebacterium mustelae DSM 45274, isolated from various tissues of a male ferret with lethal sepsis.</title>
        <authorList>
            <person name="Ruckert C."/>
            <person name="Albersmeier A."/>
            <person name="Winkler A."/>
            <person name="Tauch A."/>
        </authorList>
    </citation>
    <scope>NUCLEOTIDE SEQUENCE [LARGE SCALE GENOMIC DNA]</scope>
    <source>
        <strain evidence="2">DSM 45274</strain>
    </source>
</reference>
<dbReference type="OrthoDB" id="7065495at2"/>
<dbReference type="KEGG" id="cmv:CMUST_09900"/>
<dbReference type="EMBL" id="CP011542">
    <property type="protein sequence ID" value="AKK06296.1"/>
    <property type="molecule type" value="Genomic_DNA"/>
</dbReference>
<reference evidence="1 2" key="1">
    <citation type="journal article" date="2015" name="Genome Announc.">
        <title>Complete Genome Sequence of the Type Strain Corynebacterium mustelae DSM 45274, Isolated from Various Tissues of a Male Ferret with Lethal Sepsis.</title>
        <authorList>
            <person name="Ruckert C."/>
            <person name="Eimer J."/>
            <person name="Winkler A."/>
            <person name="Tauch A."/>
        </authorList>
    </citation>
    <scope>NUCLEOTIDE SEQUENCE [LARGE SCALE GENOMIC DNA]</scope>
    <source>
        <strain evidence="1 2">DSM 45274</strain>
    </source>
</reference>
<keyword evidence="2" id="KW-1185">Reference proteome</keyword>
<dbReference type="Proteomes" id="UP000035199">
    <property type="component" value="Chromosome"/>
</dbReference>
<evidence type="ECO:0000313" key="2">
    <source>
        <dbReference type="Proteomes" id="UP000035199"/>
    </source>
</evidence>
<sequence length="759" mass="83277">MELSKKIRAAFTAFAQIGWKNQPRDQAPTLALGTLEQQKIIVAGALTGEREHWYAGEPVDNPRRLRHDMLQLCALRSEVTPPQAVKLLRQLSVLDWDVIAGCLESKPQVFTSEVMGALAATRGEFGAKERRLAVRWALANGTAFTPEAYLRQWAEVAVRVLFTQERQDNPQDPEREEILPTMREHLETARREGLAAEGDLGKVLGFAASEQVVARDFALSWVVESVGVVSKPLQRKNCVALLVEELNITDEELKAHAPGLCAAVVGANKQLIDALAPRLVGVLVGREKAECVLVALYHGTAKTQAAILTLLKNSENLSAESVAELGPRVAELAAASNVKVSKQATQILERWGSAGDPTQPVAREFEWVAVPDLWVMPRFEKGEVSVAELGEVLREVPWDFCARNIHDHATERFVALAVELAWNDYEAALRVLPHSTSKRGVTRVNLPGRGDRSGKGNPLAERLFEASAAIGAIPCLLSEPSFVDLSVSVPDLRTRLQRYVDAHARVVPADLFLALCRLRVEASDSEVPISHLSVELPEGEVNVAQLVNQAMENPVTDAQRLPEHLRRFGYEVTAAFQAVVPQLEWGIPSMLKPPALGRYAMQFISRRIPLNPEQMMQLIAALKSGDPSVVEAVDLAFRRGLLLPSTIEASWWPERSFNKVAGILQDLAEHGLLVLVWPMCDSFLLTASSQPRPPQGLSAVAELMVELCPNVLRAVKSKDVPHTVVENLLGVAAYADQRGSSKVVLAAQAVREQLEKTKP</sequence>
<accession>A0A0G3GYR1</accession>
<dbReference type="AlphaFoldDB" id="A0A0G3GYR1"/>
<evidence type="ECO:0000313" key="1">
    <source>
        <dbReference type="EMBL" id="AKK06296.1"/>
    </source>
</evidence>
<dbReference type="PATRIC" id="fig|571915.4.peg.2099"/>
<proteinExistence type="predicted"/>
<gene>
    <name evidence="1" type="ORF">CMUST_09900</name>
</gene>
<dbReference type="STRING" id="571915.CMUST_09900"/>